<comment type="caution">
    <text evidence="1">The sequence shown here is derived from an EMBL/GenBank/DDBJ whole genome shotgun (WGS) entry which is preliminary data.</text>
</comment>
<gene>
    <name evidence="1" type="ORF">FHX76_001484</name>
</gene>
<dbReference type="AlphaFoldDB" id="A0A7X5TSL6"/>
<proteinExistence type="predicted"/>
<sequence>MTVLRLVLDSLPGVGQPTEPAYGSNKLYEQTPTVYAHPHANLVCSQLVARLLGGNRANPLVDQPPSRASVDGDLVLLGSTNMRNP</sequence>
<evidence type="ECO:0000313" key="2">
    <source>
        <dbReference type="Proteomes" id="UP000541033"/>
    </source>
</evidence>
<protein>
    <submittedName>
        <fullName evidence="1">Uncharacterized protein</fullName>
    </submittedName>
</protein>
<name>A0A7X5TSL6_9MICO</name>
<keyword evidence="2" id="KW-1185">Reference proteome</keyword>
<reference evidence="1 2" key="1">
    <citation type="submission" date="2020-02" db="EMBL/GenBank/DDBJ databases">
        <title>Sequencing the genomes of 1000 actinobacteria strains.</title>
        <authorList>
            <person name="Klenk H.-P."/>
        </authorList>
    </citation>
    <scope>NUCLEOTIDE SEQUENCE [LARGE SCALE GENOMIC DNA]</scope>
    <source>
        <strain evidence="1 2">DSM 27960</strain>
    </source>
</reference>
<evidence type="ECO:0000313" key="1">
    <source>
        <dbReference type="EMBL" id="NIH53616.1"/>
    </source>
</evidence>
<accession>A0A7X5TSL6</accession>
<dbReference type="Proteomes" id="UP000541033">
    <property type="component" value="Unassembled WGS sequence"/>
</dbReference>
<organism evidence="1 2">
    <name type="scientific">Lysinibacter cavernae</name>
    <dbReference type="NCBI Taxonomy" id="1640652"/>
    <lineage>
        <taxon>Bacteria</taxon>
        <taxon>Bacillati</taxon>
        <taxon>Actinomycetota</taxon>
        <taxon>Actinomycetes</taxon>
        <taxon>Micrococcales</taxon>
        <taxon>Microbacteriaceae</taxon>
        <taxon>Lysinibacter</taxon>
    </lineage>
</organism>
<dbReference type="EMBL" id="JAAMOX010000001">
    <property type="protein sequence ID" value="NIH53616.1"/>
    <property type="molecule type" value="Genomic_DNA"/>
</dbReference>